<evidence type="ECO:0000313" key="1">
    <source>
        <dbReference type="EnsemblPlants" id="AET1Gv20293900.1"/>
    </source>
</evidence>
<dbReference type="EnsemblPlants" id="AET1Gv20293900.1">
    <property type="protein sequence ID" value="AET1Gv20293900.1"/>
    <property type="gene ID" value="AET1Gv20293900"/>
</dbReference>
<protein>
    <recommendedName>
        <fullName evidence="3">RRM domain-containing protein</fullName>
    </recommendedName>
</protein>
<dbReference type="PANTHER" id="PTHR33075:SF10">
    <property type="entry name" value="DUF4283 DOMAIN-CONTAINING PROTEIN"/>
    <property type="match status" value="1"/>
</dbReference>
<sequence>MPPQPLGNDTFVRFHKHDDSVGFRGKHGFRDGCLMFLGIPLDLRNTENIRAAVNTFGKFQHWVEDDPYMVRSIVFASFPEDI</sequence>
<name>A0A452Y515_AEGTS</name>
<evidence type="ECO:0008006" key="3">
    <source>
        <dbReference type="Google" id="ProtNLM"/>
    </source>
</evidence>
<evidence type="ECO:0000313" key="2">
    <source>
        <dbReference type="Proteomes" id="UP000015105"/>
    </source>
</evidence>
<accession>A0A452Y515</accession>
<dbReference type="Proteomes" id="UP000015105">
    <property type="component" value="Chromosome 1D"/>
</dbReference>
<dbReference type="PANTHER" id="PTHR33075">
    <property type="entry name" value="OS02G0499800 PROTEIN"/>
    <property type="match status" value="1"/>
</dbReference>
<reference evidence="2" key="2">
    <citation type="journal article" date="2017" name="Nat. Plants">
        <title>The Aegilops tauschii genome reveals multiple impacts of transposons.</title>
        <authorList>
            <person name="Zhao G."/>
            <person name="Zou C."/>
            <person name="Li K."/>
            <person name="Wang K."/>
            <person name="Li T."/>
            <person name="Gao L."/>
            <person name="Zhang X."/>
            <person name="Wang H."/>
            <person name="Yang Z."/>
            <person name="Liu X."/>
            <person name="Jiang W."/>
            <person name="Mao L."/>
            <person name="Kong X."/>
            <person name="Jiao Y."/>
            <person name="Jia J."/>
        </authorList>
    </citation>
    <scope>NUCLEOTIDE SEQUENCE [LARGE SCALE GENOMIC DNA]</scope>
    <source>
        <strain evidence="2">cv. AL8/78</strain>
    </source>
</reference>
<organism evidence="1 2">
    <name type="scientific">Aegilops tauschii subsp. strangulata</name>
    <name type="common">Goatgrass</name>
    <dbReference type="NCBI Taxonomy" id="200361"/>
    <lineage>
        <taxon>Eukaryota</taxon>
        <taxon>Viridiplantae</taxon>
        <taxon>Streptophyta</taxon>
        <taxon>Embryophyta</taxon>
        <taxon>Tracheophyta</taxon>
        <taxon>Spermatophyta</taxon>
        <taxon>Magnoliopsida</taxon>
        <taxon>Liliopsida</taxon>
        <taxon>Poales</taxon>
        <taxon>Poaceae</taxon>
        <taxon>BOP clade</taxon>
        <taxon>Pooideae</taxon>
        <taxon>Triticodae</taxon>
        <taxon>Triticeae</taxon>
        <taxon>Triticinae</taxon>
        <taxon>Aegilops</taxon>
    </lineage>
</organism>
<dbReference type="AlphaFoldDB" id="A0A452Y515"/>
<reference evidence="1" key="5">
    <citation type="journal article" date="2021" name="G3 (Bethesda)">
        <title>Aegilops tauschii genome assembly Aet v5.0 features greater sequence contiguity and improved annotation.</title>
        <authorList>
            <person name="Wang L."/>
            <person name="Zhu T."/>
            <person name="Rodriguez J.C."/>
            <person name="Deal K.R."/>
            <person name="Dubcovsky J."/>
            <person name="McGuire P.E."/>
            <person name="Lux T."/>
            <person name="Spannagl M."/>
            <person name="Mayer K.F.X."/>
            <person name="Baldrich P."/>
            <person name="Meyers B.C."/>
            <person name="Huo N."/>
            <person name="Gu Y.Q."/>
            <person name="Zhou H."/>
            <person name="Devos K.M."/>
            <person name="Bennetzen J.L."/>
            <person name="Unver T."/>
            <person name="Budak H."/>
            <person name="Gulick P.J."/>
            <person name="Galiba G."/>
            <person name="Kalapos B."/>
            <person name="Nelson D.R."/>
            <person name="Li P."/>
            <person name="You F.M."/>
            <person name="Luo M.C."/>
            <person name="Dvorak J."/>
        </authorList>
    </citation>
    <scope>NUCLEOTIDE SEQUENCE [LARGE SCALE GENOMIC DNA]</scope>
    <source>
        <strain evidence="1">cv. AL8/78</strain>
    </source>
</reference>
<reference evidence="1" key="4">
    <citation type="submission" date="2019-03" db="UniProtKB">
        <authorList>
            <consortium name="EnsemblPlants"/>
        </authorList>
    </citation>
    <scope>IDENTIFICATION</scope>
</reference>
<reference evidence="2" key="1">
    <citation type="journal article" date="2014" name="Science">
        <title>Ancient hybridizations among the ancestral genomes of bread wheat.</title>
        <authorList>
            <consortium name="International Wheat Genome Sequencing Consortium,"/>
            <person name="Marcussen T."/>
            <person name="Sandve S.R."/>
            <person name="Heier L."/>
            <person name="Spannagl M."/>
            <person name="Pfeifer M."/>
            <person name="Jakobsen K.S."/>
            <person name="Wulff B.B."/>
            <person name="Steuernagel B."/>
            <person name="Mayer K.F."/>
            <person name="Olsen O.A."/>
        </authorList>
    </citation>
    <scope>NUCLEOTIDE SEQUENCE [LARGE SCALE GENOMIC DNA]</scope>
    <source>
        <strain evidence="2">cv. AL8/78</strain>
    </source>
</reference>
<dbReference type="Gramene" id="AET1Gv20293900.1">
    <property type="protein sequence ID" value="AET1Gv20293900.1"/>
    <property type="gene ID" value="AET1Gv20293900"/>
</dbReference>
<proteinExistence type="predicted"/>
<reference evidence="1" key="3">
    <citation type="journal article" date="2017" name="Nature">
        <title>Genome sequence of the progenitor of the wheat D genome Aegilops tauschii.</title>
        <authorList>
            <person name="Luo M.C."/>
            <person name="Gu Y.Q."/>
            <person name="Puiu D."/>
            <person name="Wang H."/>
            <person name="Twardziok S.O."/>
            <person name="Deal K.R."/>
            <person name="Huo N."/>
            <person name="Zhu T."/>
            <person name="Wang L."/>
            <person name="Wang Y."/>
            <person name="McGuire P.E."/>
            <person name="Liu S."/>
            <person name="Long H."/>
            <person name="Ramasamy R.K."/>
            <person name="Rodriguez J.C."/>
            <person name="Van S.L."/>
            <person name="Yuan L."/>
            <person name="Wang Z."/>
            <person name="Xia Z."/>
            <person name="Xiao L."/>
            <person name="Anderson O.D."/>
            <person name="Ouyang S."/>
            <person name="Liang Y."/>
            <person name="Zimin A.V."/>
            <person name="Pertea G."/>
            <person name="Qi P."/>
            <person name="Bennetzen J.L."/>
            <person name="Dai X."/>
            <person name="Dawson M.W."/>
            <person name="Muller H.G."/>
            <person name="Kugler K."/>
            <person name="Rivarola-Duarte L."/>
            <person name="Spannagl M."/>
            <person name="Mayer K.F.X."/>
            <person name="Lu F.H."/>
            <person name="Bevan M.W."/>
            <person name="Leroy P."/>
            <person name="Li P."/>
            <person name="You F.M."/>
            <person name="Sun Q."/>
            <person name="Liu Z."/>
            <person name="Lyons E."/>
            <person name="Wicker T."/>
            <person name="Salzberg S.L."/>
            <person name="Devos K.M."/>
            <person name="Dvorak J."/>
        </authorList>
    </citation>
    <scope>NUCLEOTIDE SEQUENCE [LARGE SCALE GENOMIC DNA]</scope>
    <source>
        <strain evidence="1">cv. AL8/78</strain>
    </source>
</reference>
<keyword evidence="2" id="KW-1185">Reference proteome</keyword>